<organism evidence="3 4">
    <name type="scientific">Roseobacter insulae</name>
    <dbReference type="NCBI Taxonomy" id="2859783"/>
    <lineage>
        <taxon>Bacteria</taxon>
        <taxon>Pseudomonadati</taxon>
        <taxon>Pseudomonadota</taxon>
        <taxon>Alphaproteobacteria</taxon>
        <taxon>Rhodobacterales</taxon>
        <taxon>Roseobacteraceae</taxon>
        <taxon>Roseobacter</taxon>
    </lineage>
</organism>
<gene>
    <name evidence="3" type="ORF">KX928_08645</name>
</gene>
<dbReference type="AlphaFoldDB" id="A0A9X1JY61"/>
<protein>
    <submittedName>
        <fullName evidence="3">BolA family transcriptional regulator</fullName>
    </submittedName>
</protein>
<feature type="region of interest" description="Disordered" evidence="2">
    <location>
        <begin position="21"/>
        <end position="40"/>
    </location>
</feature>
<dbReference type="PIRSF" id="PIRSF003113">
    <property type="entry name" value="BolA"/>
    <property type="match status" value="1"/>
</dbReference>
<evidence type="ECO:0000256" key="1">
    <source>
        <dbReference type="RuleBase" id="RU003860"/>
    </source>
</evidence>
<sequence>MSKRQEIEDRLRDAFAPRELEVVDDSESHRGHAGYPEGGESHFNVAIRAEQFKSMNRVARHRAIHAALGSRLLSEIHALAIDADG</sequence>
<proteinExistence type="inferred from homology"/>
<dbReference type="GO" id="GO:0016226">
    <property type="term" value="P:iron-sulfur cluster assembly"/>
    <property type="evidence" value="ECO:0007669"/>
    <property type="project" value="TreeGrafter"/>
</dbReference>
<keyword evidence="4" id="KW-1185">Reference proteome</keyword>
<comment type="caution">
    <text evidence="3">The sequence shown here is derived from an EMBL/GenBank/DDBJ whole genome shotgun (WGS) entry which is preliminary data.</text>
</comment>
<evidence type="ECO:0000256" key="2">
    <source>
        <dbReference type="SAM" id="MobiDB-lite"/>
    </source>
</evidence>
<dbReference type="PANTHER" id="PTHR46230:SF7">
    <property type="entry name" value="BOLA-LIKE PROTEIN 1"/>
    <property type="match status" value="1"/>
</dbReference>
<dbReference type="RefSeq" id="WP_219501054.1">
    <property type="nucleotide sequence ID" value="NZ_JAHXDN010000002.1"/>
</dbReference>
<evidence type="ECO:0000313" key="4">
    <source>
        <dbReference type="Proteomes" id="UP001138661"/>
    </source>
</evidence>
<dbReference type="EMBL" id="JAHXDN010000002">
    <property type="protein sequence ID" value="MBW4707851.1"/>
    <property type="molecule type" value="Genomic_DNA"/>
</dbReference>
<evidence type="ECO:0000313" key="3">
    <source>
        <dbReference type="EMBL" id="MBW4707851.1"/>
    </source>
</evidence>
<comment type="similarity">
    <text evidence="1">Belongs to the BolA/IbaG family.</text>
</comment>
<accession>A0A9X1JY61</accession>
<reference evidence="3" key="1">
    <citation type="submission" date="2021-07" db="EMBL/GenBank/DDBJ databases">
        <title>Roseobacter insulae sp. nov., isolated from a tidal flat.</title>
        <authorList>
            <person name="Park S."/>
            <person name="Yoon J.-H."/>
        </authorList>
    </citation>
    <scope>NUCLEOTIDE SEQUENCE</scope>
    <source>
        <strain evidence="3">YSTF-M11</strain>
    </source>
</reference>
<dbReference type="InterPro" id="IPR002634">
    <property type="entry name" value="BolA"/>
</dbReference>
<feature type="compositionally biased region" description="Basic and acidic residues" evidence="2">
    <location>
        <begin position="21"/>
        <end position="30"/>
    </location>
</feature>
<name>A0A9X1JY61_9RHOB</name>
<dbReference type="Proteomes" id="UP001138661">
    <property type="component" value="Unassembled WGS sequence"/>
</dbReference>
<dbReference type="Pfam" id="PF01722">
    <property type="entry name" value="BolA"/>
    <property type="match status" value="1"/>
</dbReference>
<dbReference type="PANTHER" id="PTHR46230">
    <property type="match status" value="1"/>
</dbReference>